<reference evidence="8 11" key="2">
    <citation type="submission" date="2019-07" db="EMBL/GenBank/DDBJ databases">
        <title>Whole genome shotgun sequence of Alkalibacterium putridalgicola NBRC 103243.</title>
        <authorList>
            <person name="Hosoyama A."/>
            <person name="Uohara A."/>
            <person name="Ohji S."/>
            <person name="Ichikawa N."/>
        </authorList>
    </citation>
    <scope>NUCLEOTIDE SEQUENCE [LARGE SCALE GENOMIC DNA]</scope>
    <source>
        <strain evidence="8 11">NBRC 103243</strain>
    </source>
</reference>
<keyword evidence="11" id="KW-1185">Reference proteome</keyword>
<protein>
    <submittedName>
        <fullName evidence="9">Chromate transporter</fullName>
    </submittedName>
</protein>
<dbReference type="AlphaFoldDB" id="A0A1H7UAT0"/>
<evidence type="ECO:0000256" key="5">
    <source>
        <dbReference type="ARBA" id="ARBA00022989"/>
    </source>
</evidence>
<evidence type="ECO:0000256" key="6">
    <source>
        <dbReference type="ARBA" id="ARBA00023136"/>
    </source>
</evidence>
<keyword evidence="3" id="KW-1003">Cell membrane</keyword>
<keyword evidence="5 7" id="KW-1133">Transmembrane helix</keyword>
<organism evidence="9 10">
    <name type="scientific">Alkalibacterium putridalgicola</name>
    <dbReference type="NCBI Taxonomy" id="426703"/>
    <lineage>
        <taxon>Bacteria</taxon>
        <taxon>Bacillati</taxon>
        <taxon>Bacillota</taxon>
        <taxon>Bacilli</taxon>
        <taxon>Lactobacillales</taxon>
        <taxon>Carnobacteriaceae</taxon>
        <taxon>Alkalibacterium</taxon>
    </lineage>
</organism>
<dbReference type="STRING" id="426703.SAMN04488100_11654"/>
<feature type="transmembrane region" description="Helical" evidence="7">
    <location>
        <begin position="146"/>
        <end position="162"/>
    </location>
</feature>
<evidence type="ECO:0000313" key="11">
    <source>
        <dbReference type="Proteomes" id="UP000321425"/>
    </source>
</evidence>
<comment type="similarity">
    <text evidence="2">Belongs to the chromate ion transporter (CHR) (TC 2.A.51) family.</text>
</comment>
<dbReference type="InterPro" id="IPR003370">
    <property type="entry name" value="Chromate_transpt"/>
</dbReference>
<dbReference type="Pfam" id="PF02417">
    <property type="entry name" value="Chromate_transp"/>
    <property type="match status" value="1"/>
</dbReference>
<feature type="transmembrane region" description="Helical" evidence="7">
    <location>
        <begin position="82"/>
        <end position="106"/>
    </location>
</feature>
<evidence type="ECO:0000256" key="2">
    <source>
        <dbReference type="ARBA" id="ARBA00005262"/>
    </source>
</evidence>
<keyword evidence="4 7" id="KW-0812">Transmembrane</keyword>
<evidence type="ECO:0000313" key="10">
    <source>
        <dbReference type="Proteomes" id="UP000198548"/>
    </source>
</evidence>
<evidence type="ECO:0000313" key="8">
    <source>
        <dbReference type="EMBL" id="GEK89957.1"/>
    </source>
</evidence>
<dbReference type="RefSeq" id="WP_091488332.1">
    <property type="nucleotide sequence ID" value="NZ_BJUX01000027.1"/>
</dbReference>
<feature type="transmembrane region" description="Helical" evidence="7">
    <location>
        <begin position="12"/>
        <end position="34"/>
    </location>
</feature>
<accession>A0A1H7UAT0</accession>
<keyword evidence="6 7" id="KW-0472">Membrane</keyword>
<name>A0A1H7UAT0_9LACT</name>
<dbReference type="GO" id="GO:0015109">
    <property type="term" value="F:chromate transmembrane transporter activity"/>
    <property type="evidence" value="ECO:0007669"/>
    <property type="project" value="InterPro"/>
</dbReference>
<evidence type="ECO:0000313" key="9">
    <source>
        <dbReference type="EMBL" id="SEL94061.1"/>
    </source>
</evidence>
<dbReference type="PANTHER" id="PTHR43663:SF1">
    <property type="entry name" value="CHROMATE TRANSPORTER"/>
    <property type="match status" value="1"/>
</dbReference>
<dbReference type="EMBL" id="BJUX01000027">
    <property type="protein sequence ID" value="GEK89957.1"/>
    <property type="molecule type" value="Genomic_DNA"/>
</dbReference>
<dbReference type="InterPro" id="IPR052518">
    <property type="entry name" value="CHR_Transporter"/>
</dbReference>
<dbReference type="EMBL" id="FOBL01000016">
    <property type="protein sequence ID" value="SEL94061.1"/>
    <property type="molecule type" value="Genomic_DNA"/>
</dbReference>
<feature type="transmembrane region" description="Helical" evidence="7">
    <location>
        <begin position="112"/>
        <end position="134"/>
    </location>
</feature>
<reference evidence="9 10" key="1">
    <citation type="submission" date="2016-10" db="EMBL/GenBank/DDBJ databases">
        <authorList>
            <person name="de Groot N.N."/>
        </authorList>
    </citation>
    <scope>NUCLEOTIDE SEQUENCE [LARGE SCALE GENOMIC DNA]</scope>
    <source>
        <strain evidence="9 10">DSM 19182</strain>
    </source>
</reference>
<comment type="subcellular location">
    <subcellularLocation>
        <location evidence="1">Cell membrane</location>
        <topology evidence="1">Multi-pass membrane protein</topology>
    </subcellularLocation>
</comment>
<dbReference type="PANTHER" id="PTHR43663">
    <property type="entry name" value="CHROMATE TRANSPORT PROTEIN-RELATED"/>
    <property type="match status" value="1"/>
</dbReference>
<evidence type="ECO:0000256" key="1">
    <source>
        <dbReference type="ARBA" id="ARBA00004651"/>
    </source>
</evidence>
<gene>
    <name evidence="8" type="ORF">APU01nite_19960</name>
    <name evidence="9" type="ORF">SAMN04488100_11654</name>
</gene>
<dbReference type="OrthoDB" id="9027281at2"/>
<dbReference type="GO" id="GO:0005886">
    <property type="term" value="C:plasma membrane"/>
    <property type="evidence" value="ECO:0007669"/>
    <property type="project" value="UniProtKB-SubCell"/>
</dbReference>
<evidence type="ECO:0000256" key="4">
    <source>
        <dbReference type="ARBA" id="ARBA00022692"/>
    </source>
</evidence>
<evidence type="ECO:0000256" key="3">
    <source>
        <dbReference type="ARBA" id="ARBA00022475"/>
    </source>
</evidence>
<evidence type="ECO:0000256" key="7">
    <source>
        <dbReference type="SAM" id="Phobius"/>
    </source>
</evidence>
<dbReference type="Proteomes" id="UP000198548">
    <property type="component" value="Unassembled WGS sequence"/>
</dbReference>
<sequence length="195" mass="21480">MEKMDNKTLYIKLFKSTFFLSMFTFGGGYVIVPLMEKKFVNELGWINEDEMLDLIALGQSSPGPIAVNTSILIGYRMAGVPGAMVTVLGTILPPLFIMTALAYIYIAVRDNAIVNNVLLGMQAGVAAIIVNVVYNMGKRIVVQKKIIPILVMIAALVAGIVYQVNILWLLLFSGIIGALTTIWKLTHEDNEVERK</sequence>
<proteinExistence type="inferred from homology"/>
<dbReference type="Proteomes" id="UP000321425">
    <property type="component" value="Unassembled WGS sequence"/>
</dbReference>